<dbReference type="InterPro" id="IPR000225">
    <property type="entry name" value="Armadillo"/>
</dbReference>
<dbReference type="Gene3D" id="1.25.10.10">
    <property type="entry name" value="Leucine-rich Repeat Variant"/>
    <property type="match status" value="1"/>
</dbReference>
<dbReference type="InterPro" id="IPR016024">
    <property type="entry name" value="ARM-type_fold"/>
</dbReference>
<feature type="repeat" description="ARM" evidence="9">
    <location>
        <begin position="82"/>
        <end position="109"/>
    </location>
</feature>
<feature type="repeat" description="ARM" evidence="9">
    <location>
        <begin position="126"/>
        <end position="169"/>
    </location>
</feature>
<dbReference type="InterPro" id="IPR028435">
    <property type="entry name" value="Plakophilin/d_Catenin"/>
</dbReference>
<evidence type="ECO:0000256" key="7">
    <source>
        <dbReference type="ARBA" id="ARBA00022949"/>
    </source>
</evidence>
<keyword evidence="8" id="KW-0175">Coiled coil</keyword>
<reference evidence="10" key="2">
    <citation type="submission" date="2025-09" db="UniProtKB">
        <authorList>
            <consortium name="Ensembl"/>
        </authorList>
    </citation>
    <scope>IDENTIFICATION</scope>
</reference>
<dbReference type="Pfam" id="PF00514">
    <property type="entry name" value="Arm"/>
    <property type="match status" value="3"/>
</dbReference>
<keyword evidence="6" id="KW-0130">Cell adhesion</keyword>
<comment type="subcellular location">
    <subcellularLocation>
        <location evidence="1">Cell junction</location>
    </subcellularLocation>
</comment>
<evidence type="ECO:0000256" key="1">
    <source>
        <dbReference type="ARBA" id="ARBA00004282"/>
    </source>
</evidence>
<dbReference type="GO" id="GO:0005886">
    <property type="term" value="C:plasma membrane"/>
    <property type="evidence" value="ECO:0007669"/>
    <property type="project" value="TreeGrafter"/>
</dbReference>
<evidence type="ECO:0000256" key="5">
    <source>
        <dbReference type="ARBA" id="ARBA00022737"/>
    </source>
</evidence>
<keyword evidence="5" id="KW-0677">Repeat</keyword>
<proteinExistence type="inferred from homology"/>
<sequence>SSANIKPDLSFLLLLLAVYRRLSLLRLQRLRFTPFAWRDPELLEVIHMLQHHFPSVQANAAAYLQHLCYGDNRVKVEVCHLGGIQHLVDLLDHKTPEVQKSACGALRNLVYSKATDNNKVALRNCGGVPALLRLLRKTTDNEVRELVTGVLWNLSSCDAVKMTIIRDALSTLTNTVVIPHSGWSTASHRDEHKVKFQSSMLLRNTTGCLRNLSSAGEEARSQLRCCEGLVDSLLHILKACVNTSDYDSKIVENSVCTLRNLSYRLEVEMPSSRLLGNQEGAAGPKARYDGGGKSRFLIGFQRFIDVLSALQWDGVGPIPGFCQSLRGAELLWHPMVVKPYLNLLAESSNPATLEGAAGSLQNLSAGNWKFSAYIRAAVRKEKGLPILVELLRMDNDRVVCSVATALRNMALDSRNKELIGKYAMRDLVNRLPGGTPSVLSDDTVASVCCTLHEVTSRNMENAKALADSGGIEKLVDISKGRGKGYSMKVVKAAAQVLNTLWQYRELRSLYKQVGGIFNKGYPLRLKHSSFKLDLPSEFDFLL</sequence>
<dbReference type="AlphaFoldDB" id="A0A3B5MG08"/>
<evidence type="ECO:0000256" key="8">
    <source>
        <dbReference type="ARBA" id="ARBA00023054"/>
    </source>
</evidence>
<keyword evidence="7" id="KW-0965">Cell junction</keyword>
<reference evidence="10" key="1">
    <citation type="submission" date="2025-08" db="UniProtKB">
        <authorList>
            <consortium name="Ensembl"/>
        </authorList>
    </citation>
    <scope>IDENTIFICATION</scope>
</reference>
<evidence type="ECO:0000256" key="6">
    <source>
        <dbReference type="ARBA" id="ARBA00022889"/>
    </source>
</evidence>
<dbReference type="GO" id="GO:0005737">
    <property type="term" value="C:cytoplasm"/>
    <property type="evidence" value="ECO:0007669"/>
    <property type="project" value="TreeGrafter"/>
</dbReference>
<evidence type="ECO:0000313" key="11">
    <source>
        <dbReference type="Proteomes" id="UP000261380"/>
    </source>
</evidence>
<evidence type="ECO:0000256" key="3">
    <source>
        <dbReference type="ARBA" id="ARBA00022481"/>
    </source>
</evidence>
<accession>A0A3B5MG08</accession>
<evidence type="ECO:0000256" key="4">
    <source>
        <dbReference type="ARBA" id="ARBA00022553"/>
    </source>
</evidence>
<keyword evidence="3" id="KW-0488">Methylation</keyword>
<dbReference type="GO" id="GO:0005912">
    <property type="term" value="C:adherens junction"/>
    <property type="evidence" value="ECO:0007669"/>
    <property type="project" value="TreeGrafter"/>
</dbReference>
<dbReference type="PANTHER" id="PTHR10372">
    <property type="entry name" value="PLAKOPHILLIN-RELATED"/>
    <property type="match status" value="1"/>
</dbReference>
<evidence type="ECO:0000313" key="10">
    <source>
        <dbReference type="Ensembl" id="ENSXCOP00000022540.1"/>
    </source>
</evidence>
<dbReference type="PROSITE" id="PS50176">
    <property type="entry name" value="ARM_REPEAT"/>
    <property type="match status" value="3"/>
</dbReference>
<keyword evidence="11" id="KW-1185">Reference proteome</keyword>
<feature type="repeat" description="ARM" evidence="9">
    <location>
        <begin position="382"/>
        <end position="419"/>
    </location>
</feature>
<protein>
    <submittedName>
        <fullName evidence="10">Uncharacterized protein</fullName>
    </submittedName>
</protein>
<dbReference type="Ensembl" id="ENSXCOT00000022815.1">
    <property type="protein sequence ID" value="ENSXCOP00000022540.1"/>
    <property type="gene ID" value="ENSXCOG00000016842.1"/>
</dbReference>
<dbReference type="GO" id="GO:0005634">
    <property type="term" value="C:nucleus"/>
    <property type="evidence" value="ECO:0007669"/>
    <property type="project" value="TreeGrafter"/>
</dbReference>
<evidence type="ECO:0000256" key="2">
    <source>
        <dbReference type="ARBA" id="ARBA00005462"/>
    </source>
</evidence>
<dbReference type="FunFam" id="1.25.10.10:FF:000008">
    <property type="entry name" value="plakophilin-4 isoform X1"/>
    <property type="match status" value="1"/>
</dbReference>
<keyword evidence="4" id="KW-0597">Phosphoprotein</keyword>
<comment type="similarity">
    <text evidence="2">Belongs to the beta-catenin family.</text>
</comment>
<dbReference type="PANTHER" id="PTHR10372:SF8">
    <property type="entry name" value="PLAKOPHILIN-4"/>
    <property type="match status" value="1"/>
</dbReference>
<organism evidence="10 11">
    <name type="scientific">Xiphophorus couchianus</name>
    <name type="common">Monterrey platyfish</name>
    <dbReference type="NCBI Taxonomy" id="32473"/>
    <lineage>
        <taxon>Eukaryota</taxon>
        <taxon>Metazoa</taxon>
        <taxon>Chordata</taxon>
        <taxon>Craniata</taxon>
        <taxon>Vertebrata</taxon>
        <taxon>Euteleostomi</taxon>
        <taxon>Actinopterygii</taxon>
        <taxon>Neopterygii</taxon>
        <taxon>Teleostei</taxon>
        <taxon>Neoteleostei</taxon>
        <taxon>Acanthomorphata</taxon>
        <taxon>Ovalentaria</taxon>
        <taxon>Atherinomorphae</taxon>
        <taxon>Cyprinodontiformes</taxon>
        <taxon>Poeciliidae</taxon>
        <taxon>Poeciliinae</taxon>
        <taxon>Xiphophorus</taxon>
    </lineage>
</organism>
<dbReference type="InterPro" id="IPR011989">
    <property type="entry name" value="ARM-like"/>
</dbReference>
<evidence type="ECO:0000256" key="9">
    <source>
        <dbReference type="PROSITE-ProRule" id="PRU00259"/>
    </source>
</evidence>
<dbReference type="GO" id="GO:0098609">
    <property type="term" value="P:cell-cell adhesion"/>
    <property type="evidence" value="ECO:0007669"/>
    <property type="project" value="InterPro"/>
</dbReference>
<dbReference type="SUPFAM" id="SSF48371">
    <property type="entry name" value="ARM repeat"/>
    <property type="match status" value="1"/>
</dbReference>
<name>A0A3B5MG08_9TELE</name>
<dbReference type="Proteomes" id="UP000261380">
    <property type="component" value="Unplaced"/>
</dbReference>
<dbReference type="GeneTree" id="ENSGT00940000155773"/>
<dbReference type="SMART" id="SM00185">
    <property type="entry name" value="ARM"/>
    <property type="match status" value="7"/>
</dbReference>